<feature type="domain" description="PITH" evidence="2">
    <location>
        <begin position="13"/>
        <end position="187"/>
    </location>
</feature>
<evidence type="ECO:0000259" key="2">
    <source>
        <dbReference type="PROSITE" id="PS51532"/>
    </source>
</evidence>
<dbReference type="PANTHER" id="PTHR12175:SF1">
    <property type="entry name" value="PITH DOMAIN-CONTAINING PROTEIN 1"/>
    <property type="match status" value="1"/>
</dbReference>
<comment type="similarity">
    <text evidence="1">Belongs to the PITHD1 family.</text>
</comment>
<dbReference type="PANTHER" id="PTHR12175">
    <property type="entry name" value="AD039 HT014 THIOREDOXIN FAMILY TRP26"/>
    <property type="match status" value="1"/>
</dbReference>
<gene>
    <name evidence="3" type="ORF">OJ252_3135</name>
</gene>
<dbReference type="InterPro" id="IPR010400">
    <property type="entry name" value="PITH_dom"/>
</dbReference>
<evidence type="ECO:0000313" key="3">
    <source>
        <dbReference type="EMBL" id="KAJ1606567.1"/>
    </source>
</evidence>
<dbReference type="EMBL" id="JAPCXB010000138">
    <property type="protein sequence ID" value="KAJ1606567.1"/>
    <property type="molecule type" value="Genomic_DNA"/>
</dbReference>
<evidence type="ECO:0000313" key="4">
    <source>
        <dbReference type="Proteomes" id="UP001071777"/>
    </source>
</evidence>
<reference evidence="3" key="1">
    <citation type="submission" date="2022-10" db="EMBL/GenBank/DDBJ databases">
        <title>Adaptive evolution leads to modifications in subtelomeric GC content in a zoonotic Cryptosporidium species.</title>
        <authorList>
            <person name="Li J."/>
            <person name="Feng Y."/>
            <person name="Xiao L."/>
        </authorList>
    </citation>
    <scope>NUCLEOTIDE SEQUENCE</scope>
    <source>
        <strain evidence="3">25894</strain>
    </source>
</reference>
<dbReference type="Proteomes" id="UP001071777">
    <property type="component" value="Unassembled WGS sequence"/>
</dbReference>
<organism evidence="3 4">
    <name type="scientific">Cryptosporidium canis</name>
    <dbReference type="NCBI Taxonomy" id="195482"/>
    <lineage>
        <taxon>Eukaryota</taxon>
        <taxon>Sar</taxon>
        <taxon>Alveolata</taxon>
        <taxon>Apicomplexa</taxon>
        <taxon>Conoidasida</taxon>
        <taxon>Coccidia</taxon>
        <taxon>Eucoccidiorida</taxon>
        <taxon>Eimeriorina</taxon>
        <taxon>Cryptosporidiidae</taxon>
        <taxon>Cryptosporidium</taxon>
    </lineage>
</organism>
<dbReference type="PROSITE" id="PS51532">
    <property type="entry name" value="PITH"/>
    <property type="match status" value="1"/>
</dbReference>
<protein>
    <recommendedName>
        <fullName evidence="2">PITH domain-containing protein</fullName>
    </recommendedName>
</protein>
<accession>A0ABQ8P380</accession>
<dbReference type="SUPFAM" id="SSF49785">
    <property type="entry name" value="Galactose-binding domain-like"/>
    <property type="match status" value="1"/>
</dbReference>
<comment type="caution">
    <text evidence="3">The sequence shown here is derived from an EMBL/GenBank/DDBJ whole genome shotgun (WGS) entry which is preliminary data.</text>
</comment>
<proteinExistence type="inferred from homology"/>
<dbReference type="InterPro" id="IPR008979">
    <property type="entry name" value="Galactose-bd-like_sf"/>
</dbReference>
<dbReference type="InterPro" id="IPR045099">
    <property type="entry name" value="PITH1-like"/>
</dbReference>
<sequence>MPGEHGGEGCSCQHEAVLVGGKDLLPYIEVDKVTALNELTVGSCRGIFRPYEERLSEDKVCRSQEGDPELIVYVRFSSPCALSSLSIIGGEHGRSPSRVNLYMNDESLDFSSIQDKQPVQSLDLVEDYCGTVDYPIKRSRFQNVNLLVMHFPDSFGGDQSWIYYIRIVGESSGHQRRAVDAVYESKPNIFDHKSSAESFNHFGLT</sequence>
<name>A0ABQ8P380_9CRYT</name>
<dbReference type="Pfam" id="PF06201">
    <property type="entry name" value="PITH"/>
    <property type="match status" value="1"/>
</dbReference>
<dbReference type="InterPro" id="IPR037047">
    <property type="entry name" value="PITH_dom_sf"/>
</dbReference>
<evidence type="ECO:0000256" key="1">
    <source>
        <dbReference type="ARBA" id="ARBA00025788"/>
    </source>
</evidence>
<dbReference type="Gene3D" id="2.60.120.470">
    <property type="entry name" value="PITH domain"/>
    <property type="match status" value="1"/>
</dbReference>
<keyword evidence="4" id="KW-1185">Reference proteome</keyword>